<sequence length="182" mass="20330">MKEARCAGDIWDAGHIWDKSWPRQGRNMIFWNFSTVSGHCVQAMSRMHPGRDRDVTYFSSISRQSLGHDVQAISRTCPSHGMDGAWFSSILGLFLGTMCRPCPGRILIAVGTLPDFQVFLGSFWGTVCRPCLGRVLIAVGTQPDFQAMSRIQQGRNLIFKQFLGSSVQAMSRMRLGRDKEAA</sequence>
<evidence type="ECO:0000313" key="2">
    <source>
        <dbReference type="Proteomes" id="UP000594638"/>
    </source>
</evidence>
<dbReference type="EMBL" id="CACTIH010007370">
    <property type="protein sequence ID" value="CAA3011492.1"/>
    <property type="molecule type" value="Genomic_DNA"/>
</dbReference>
<dbReference type="Gramene" id="OE9A023805T1">
    <property type="protein sequence ID" value="OE9A023805C1"/>
    <property type="gene ID" value="OE9A023805"/>
</dbReference>
<keyword evidence="2" id="KW-1185">Reference proteome</keyword>
<gene>
    <name evidence="1" type="ORF">OLEA9_A023805</name>
</gene>
<protein>
    <submittedName>
        <fullName evidence="1">Uncharacterized protein</fullName>
    </submittedName>
</protein>
<dbReference type="Proteomes" id="UP000594638">
    <property type="component" value="Unassembled WGS sequence"/>
</dbReference>
<proteinExistence type="predicted"/>
<evidence type="ECO:0000313" key="1">
    <source>
        <dbReference type="EMBL" id="CAA3011492.1"/>
    </source>
</evidence>
<reference evidence="1 2" key="1">
    <citation type="submission" date="2019-12" db="EMBL/GenBank/DDBJ databases">
        <authorList>
            <person name="Alioto T."/>
            <person name="Alioto T."/>
            <person name="Gomez Garrido J."/>
        </authorList>
    </citation>
    <scope>NUCLEOTIDE SEQUENCE [LARGE SCALE GENOMIC DNA]</scope>
</reference>
<organism evidence="1 2">
    <name type="scientific">Olea europaea subsp. europaea</name>
    <dbReference type="NCBI Taxonomy" id="158383"/>
    <lineage>
        <taxon>Eukaryota</taxon>
        <taxon>Viridiplantae</taxon>
        <taxon>Streptophyta</taxon>
        <taxon>Embryophyta</taxon>
        <taxon>Tracheophyta</taxon>
        <taxon>Spermatophyta</taxon>
        <taxon>Magnoliopsida</taxon>
        <taxon>eudicotyledons</taxon>
        <taxon>Gunneridae</taxon>
        <taxon>Pentapetalae</taxon>
        <taxon>asterids</taxon>
        <taxon>lamiids</taxon>
        <taxon>Lamiales</taxon>
        <taxon>Oleaceae</taxon>
        <taxon>Oleeae</taxon>
        <taxon>Olea</taxon>
    </lineage>
</organism>
<comment type="caution">
    <text evidence="1">The sequence shown here is derived from an EMBL/GenBank/DDBJ whole genome shotgun (WGS) entry which is preliminary data.</text>
</comment>
<dbReference type="AlphaFoldDB" id="A0A8S0TYU1"/>
<name>A0A8S0TYU1_OLEEU</name>
<accession>A0A8S0TYU1</accession>